<feature type="domain" description="CENP-V/GFA" evidence="6">
    <location>
        <begin position="6"/>
        <end position="129"/>
    </location>
</feature>
<comment type="similarity">
    <text evidence="1">Belongs to the Gfa family.</text>
</comment>
<protein>
    <submittedName>
        <fullName evidence="7">Mss4-like protein</fullName>
    </submittedName>
</protein>
<evidence type="ECO:0000313" key="7">
    <source>
        <dbReference type="EMBL" id="KAK7959654.1"/>
    </source>
</evidence>
<comment type="caution">
    <text evidence="7">The sequence shown here is derived from an EMBL/GenBank/DDBJ whole genome shotgun (WGS) entry which is preliminary data.</text>
</comment>
<evidence type="ECO:0000256" key="4">
    <source>
        <dbReference type="ARBA" id="ARBA00023239"/>
    </source>
</evidence>
<organism evidence="7 8">
    <name type="scientific">Apiospora aurea</name>
    <dbReference type="NCBI Taxonomy" id="335848"/>
    <lineage>
        <taxon>Eukaryota</taxon>
        <taxon>Fungi</taxon>
        <taxon>Dikarya</taxon>
        <taxon>Ascomycota</taxon>
        <taxon>Pezizomycotina</taxon>
        <taxon>Sordariomycetes</taxon>
        <taxon>Xylariomycetidae</taxon>
        <taxon>Amphisphaeriales</taxon>
        <taxon>Apiosporaceae</taxon>
        <taxon>Apiospora</taxon>
    </lineage>
</organism>
<dbReference type="InterPro" id="IPR011057">
    <property type="entry name" value="Mss4-like_sf"/>
</dbReference>
<dbReference type="EMBL" id="JAQQWE010000003">
    <property type="protein sequence ID" value="KAK7959654.1"/>
    <property type="molecule type" value="Genomic_DNA"/>
</dbReference>
<dbReference type="PROSITE" id="PS51891">
    <property type="entry name" value="CENP_V_GFA"/>
    <property type="match status" value="1"/>
</dbReference>
<dbReference type="GeneID" id="92073792"/>
<dbReference type="SUPFAM" id="SSF51316">
    <property type="entry name" value="Mss4-like"/>
    <property type="match status" value="2"/>
</dbReference>
<evidence type="ECO:0000256" key="3">
    <source>
        <dbReference type="ARBA" id="ARBA00022833"/>
    </source>
</evidence>
<gene>
    <name evidence="7" type="ORF">PG986_004508</name>
</gene>
<evidence type="ECO:0000256" key="5">
    <source>
        <dbReference type="SAM" id="MobiDB-lite"/>
    </source>
</evidence>
<evidence type="ECO:0000256" key="1">
    <source>
        <dbReference type="ARBA" id="ARBA00005495"/>
    </source>
</evidence>
<dbReference type="Gene3D" id="3.90.1590.10">
    <property type="entry name" value="glutathione-dependent formaldehyde- activating enzyme (gfa)"/>
    <property type="match status" value="2"/>
</dbReference>
<keyword evidence="4" id="KW-0456">Lyase</keyword>
<evidence type="ECO:0000256" key="2">
    <source>
        <dbReference type="ARBA" id="ARBA00022723"/>
    </source>
</evidence>
<evidence type="ECO:0000313" key="8">
    <source>
        <dbReference type="Proteomes" id="UP001391051"/>
    </source>
</evidence>
<reference evidence="7 8" key="1">
    <citation type="submission" date="2023-01" db="EMBL/GenBank/DDBJ databases">
        <title>Analysis of 21 Apiospora genomes using comparative genomics revels a genus with tremendous synthesis potential of carbohydrate active enzymes and secondary metabolites.</title>
        <authorList>
            <person name="Sorensen T."/>
        </authorList>
    </citation>
    <scope>NUCLEOTIDE SEQUENCE [LARGE SCALE GENOMIC DNA]</scope>
    <source>
        <strain evidence="7 8">CBS 24483</strain>
    </source>
</reference>
<dbReference type="PANTHER" id="PTHR33337">
    <property type="entry name" value="GFA DOMAIN-CONTAINING PROTEIN"/>
    <property type="match status" value="1"/>
</dbReference>
<dbReference type="InterPro" id="IPR006913">
    <property type="entry name" value="CENP-V/GFA"/>
</dbReference>
<evidence type="ECO:0000259" key="6">
    <source>
        <dbReference type="PROSITE" id="PS51891"/>
    </source>
</evidence>
<keyword evidence="3" id="KW-0862">Zinc</keyword>
<dbReference type="PANTHER" id="PTHR33337:SF32">
    <property type="entry name" value="DUF636 DOMAIN PROTEIN (AFU_ORTHOLOGUE AFUA_7G04120)"/>
    <property type="match status" value="1"/>
</dbReference>
<keyword evidence="2" id="KW-0479">Metal-binding</keyword>
<keyword evidence="8" id="KW-1185">Reference proteome</keyword>
<accession>A0ABR1QMT4</accession>
<feature type="region of interest" description="Disordered" evidence="5">
    <location>
        <begin position="113"/>
        <end position="140"/>
    </location>
</feature>
<proteinExistence type="inferred from homology"/>
<dbReference type="Proteomes" id="UP001391051">
    <property type="component" value="Unassembled WGS sequence"/>
</dbReference>
<sequence length="419" mass="45433">MTVVPYNIFCHCGAATQTVVSAPRLPEESGEPHPLNLWHCKSCRHTTGLACVSYMDLSSAPFLDGLRVYGATPRFTRYFCSTCGCHIFWRQGDPEDLGPGKETFAVATGTIIGRADEGEDNEGGIAGGDGGRKNDRAAAPEPQYGRHVNVTGTKDGGLSHWIPEVSGRRMEVHGGGGTAEEVRTMAPGASGSAADVLDGFCHCGNVQLRITRSNASSRLPRSNYPDLIVPYHTGSPRINKPDDEKWWLRPSQSSPALTRYLAGTCACRSCRLTSGFEIQTWAFIPRPNIYLRVGARAATDPDSTKDEYQPLDLVALATGAAEGKKTALQSYESSPGVLREFCAQCGATVFWHDKWRSDLIDVSVGLLDVPEGVRAEGWLDWWTGQVSFVDDAGNGRCGDIAKRAVGLIKSLEDGMKRRH</sequence>
<dbReference type="RefSeq" id="XP_066703357.1">
    <property type="nucleotide sequence ID" value="XM_066840730.1"/>
</dbReference>
<name>A0ABR1QMT4_9PEZI</name>